<keyword evidence="3" id="KW-1185">Reference proteome</keyword>
<sequence>MFLVRSIFWLTVAYMVIKPGVDFADAANSLSSQAVAAGTQVVAEQVQNIECDTLQCIGGKAVLSAAMQSSSAIGTPMHETPIASPVPFPRPRPDRAG</sequence>
<dbReference type="RefSeq" id="WP_162740344.1">
    <property type="nucleotide sequence ID" value="NZ_CP104965.1"/>
</dbReference>
<dbReference type="Proteomes" id="UP001061862">
    <property type="component" value="Chromosome"/>
</dbReference>
<reference evidence="2 3" key="1">
    <citation type="submission" date="2022-09" db="EMBL/GenBank/DDBJ databases">
        <title>Interaction between co-microsymbionts with complementary sets of symbiotic genes in legume-rhizobium systems.</title>
        <authorList>
            <person name="Safronova V."/>
            <person name="Sazanova A."/>
            <person name="Afonin A."/>
            <person name="Chirak E."/>
        </authorList>
    </citation>
    <scope>NUCLEOTIDE SEQUENCE [LARGE SCALE GENOMIC DNA]</scope>
    <source>
        <strain evidence="2 3">A18/4-1</strain>
    </source>
</reference>
<gene>
    <name evidence="2" type="ORF">N8A98_02675</name>
</gene>
<dbReference type="EMBL" id="CP104965">
    <property type="protein sequence ID" value="UXN70120.1"/>
    <property type="molecule type" value="Genomic_DNA"/>
</dbReference>
<feature type="region of interest" description="Disordered" evidence="1">
    <location>
        <begin position="74"/>
        <end position="97"/>
    </location>
</feature>
<organism evidence="2 3">
    <name type="scientific">Devosia neptuniae</name>
    <dbReference type="NCBI Taxonomy" id="191302"/>
    <lineage>
        <taxon>Bacteria</taxon>
        <taxon>Pseudomonadati</taxon>
        <taxon>Pseudomonadota</taxon>
        <taxon>Alphaproteobacteria</taxon>
        <taxon>Hyphomicrobiales</taxon>
        <taxon>Devosiaceae</taxon>
        <taxon>Devosia</taxon>
    </lineage>
</organism>
<evidence type="ECO:0000256" key="1">
    <source>
        <dbReference type="SAM" id="MobiDB-lite"/>
    </source>
</evidence>
<protein>
    <submittedName>
        <fullName evidence="2">Uncharacterized protein</fullName>
    </submittedName>
</protein>
<proteinExistence type="predicted"/>
<name>A0ABY6CD82_9HYPH</name>
<evidence type="ECO:0000313" key="3">
    <source>
        <dbReference type="Proteomes" id="UP001061862"/>
    </source>
</evidence>
<accession>A0ABY6CD82</accession>
<evidence type="ECO:0000313" key="2">
    <source>
        <dbReference type="EMBL" id="UXN70120.1"/>
    </source>
</evidence>